<gene>
    <name evidence="14" type="primary">LOC108675845</name>
</gene>
<keyword evidence="4" id="KW-0808">Transferase</keyword>
<dbReference type="GO" id="GO:0016266">
    <property type="term" value="P:protein O-linked glycosylation via N-acetyl-galactosamine"/>
    <property type="evidence" value="ECO:0007669"/>
    <property type="project" value="TreeGrafter"/>
</dbReference>
<evidence type="ECO:0000256" key="5">
    <source>
        <dbReference type="ARBA" id="ARBA00022692"/>
    </source>
</evidence>
<accession>A0A979FJ87</accession>
<comment type="similarity">
    <text evidence="2">Belongs to the glycosyltransferase 8 family.</text>
</comment>
<reference evidence="14" key="1">
    <citation type="submission" date="2025-08" db="UniProtKB">
        <authorList>
            <consortium name="RefSeq"/>
        </authorList>
    </citation>
    <scope>IDENTIFICATION</scope>
    <source>
        <tissue evidence="14">Whole organism</tissue>
    </source>
</reference>
<evidence type="ECO:0000256" key="1">
    <source>
        <dbReference type="ARBA" id="ARBA00004606"/>
    </source>
</evidence>
<dbReference type="GeneID" id="108675845"/>
<evidence type="ECO:0000256" key="7">
    <source>
        <dbReference type="ARBA" id="ARBA00022989"/>
    </source>
</evidence>
<keyword evidence="13" id="KW-1185">Reference proteome</keyword>
<sequence length="197" mass="23098">MFALDRFLLLTCKRCGRLHVISNSQEVFTHVTRLRETFPAHHREALTLMPHDIWYPADHAHLAAKYRPCSTQRLFLPQALPDVELVMYVDTDVLFLRPPEQLWREFDNFNSEQLLAAAPPVFMREGRDESTLFNKRGFNAGLLLLNLTRMRRWGERGEGTEERWGEGERWVGEVLDALKNPNLDSDQDLLNYIFNQM</sequence>
<comment type="function">
    <text evidence="10">Glycosyltransferase which elongates the O-linked glucose attached to EGF-like repeats in the extracellular domain of Notch proteins by catalyzing the addition of xylose.</text>
</comment>
<dbReference type="KEGG" id="hazt:108675845"/>
<evidence type="ECO:0000256" key="2">
    <source>
        <dbReference type="ARBA" id="ARBA00006351"/>
    </source>
</evidence>
<keyword evidence="9" id="KW-0325">Glycoprotein</keyword>
<dbReference type="OrthoDB" id="411524at2759"/>
<evidence type="ECO:0000256" key="11">
    <source>
        <dbReference type="ARBA" id="ARBA00038854"/>
    </source>
</evidence>
<dbReference type="SUPFAM" id="SSF53448">
    <property type="entry name" value="Nucleotide-diphospho-sugar transferases"/>
    <property type="match status" value="1"/>
</dbReference>
<dbReference type="Gene3D" id="3.90.550.10">
    <property type="entry name" value="Spore Coat Polysaccharide Biosynthesis Protein SpsA, Chain A"/>
    <property type="match status" value="1"/>
</dbReference>
<proteinExistence type="inferred from homology"/>
<dbReference type="PANTHER" id="PTHR46012">
    <property type="entry name" value="IP22168P"/>
    <property type="match status" value="1"/>
</dbReference>
<dbReference type="GO" id="GO:0140563">
    <property type="term" value="F:UDP-D-xylose:beta-D-glucoside alpha-1,3-D-xylosyltransferase activity"/>
    <property type="evidence" value="ECO:0007669"/>
    <property type="project" value="UniProtKB-EC"/>
</dbReference>
<protein>
    <recommendedName>
        <fullName evidence="11">UDP-D-xylose:beta-D-glucoside alpha-1,3-D-xylosyltransferase</fullName>
        <ecNumber evidence="11">2.4.2.42</ecNumber>
    </recommendedName>
</protein>
<dbReference type="InterPro" id="IPR002495">
    <property type="entry name" value="Glyco_trans_8"/>
</dbReference>
<evidence type="ECO:0000256" key="12">
    <source>
        <dbReference type="ARBA" id="ARBA00049181"/>
    </source>
</evidence>
<dbReference type="AlphaFoldDB" id="A0A979FJ87"/>
<comment type="catalytic activity">
    <reaction evidence="12">
        <text>3-O-(beta-D-glucosyl)-L-seryl-[EGF-like domain protein] + UDP-alpha-D-xylose = 3-O-[alpha-D-xylosyl-(1-&gt;3)-beta-D-glucosyl]-L-seryl-[EGF-like domain protein] + UDP + H(+)</text>
        <dbReference type="Rhea" id="RHEA:56064"/>
        <dbReference type="Rhea" id="RHEA-COMP:14610"/>
        <dbReference type="Rhea" id="RHEA-COMP:14611"/>
        <dbReference type="ChEBI" id="CHEBI:15378"/>
        <dbReference type="ChEBI" id="CHEBI:57632"/>
        <dbReference type="ChEBI" id="CHEBI:58223"/>
        <dbReference type="ChEBI" id="CHEBI:140575"/>
        <dbReference type="ChEBI" id="CHEBI:140576"/>
        <dbReference type="EC" id="2.4.2.42"/>
    </reaction>
</comment>
<keyword evidence="6" id="KW-0735">Signal-anchor</keyword>
<evidence type="ECO:0000256" key="10">
    <source>
        <dbReference type="ARBA" id="ARBA00037301"/>
    </source>
</evidence>
<dbReference type="InterPro" id="IPR051993">
    <property type="entry name" value="Glycosyltransferase_8"/>
</dbReference>
<comment type="subcellular location">
    <subcellularLocation>
        <location evidence="1">Membrane</location>
        <topology evidence="1">Single-pass type II membrane protein</topology>
    </subcellularLocation>
</comment>
<evidence type="ECO:0000313" key="13">
    <source>
        <dbReference type="Proteomes" id="UP000694843"/>
    </source>
</evidence>
<keyword evidence="3" id="KW-0328">Glycosyltransferase</keyword>
<dbReference type="Pfam" id="PF01501">
    <property type="entry name" value="Glyco_transf_8"/>
    <property type="match status" value="1"/>
</dbReference>
<keyword evidence="8" id="KW-0472">Membrane</keyword>
<evidence type="ECO:0000256" key="9">
    <source>
        <dbReference type="ARBA" id="ARBA00023180"/>
    </source>
</evidence>
<dbReference type="EC" id="2.4.2.42" evidence="11"/>
<evidence type="ECO:0000256" key="8">
    <source>
        <dbReference type="ARBA" id="ARBA00023136"/>
    </source>
</evidence>
<organism evidence="13 14">
    <name type="scientific">Hyalella azteca</name>
    <name type="common">Amphipod</name>
    <dbReference type="NCBI Taxonomy" id="294128"/>
    <lineage>
        <taxon>Eukaryota</taxon>
        <taxon>Metazoa</taxon>
        <taxon>Ecdysozoa</taxon>
        <taxon>Arthropoda</taxon>
        <taxon>Crustacea</taxon>
        <taxon>Multicrustacea</taxon>
        <taxon>Malacostraca</taxon>
        <taxon>Eumalacostraca</taxon>
        <taxon>Peracarida</taxon>
        <taxon>Amphipoda</taxon>
        <taxon>Senticaudata</taxon>
        <taxon>Talitrida</taxon>
        <taxon>Talitroidea</taxon>
        <taxon>Hyalellidae</taxon>
        <taxon>Hyalella</taxon>
    </lineage>
</organism>
<evidence type="ECO:0000256" key="4">
    <source>
        <dbReference type="ARBA" id="ARBA00022679"/>
    </source>
</evidence>
<dbReference type="InterPro" id="IPR029044">
    <property type="entry name" value="Nucleotide-diphossugar_trans"/>
</dbReference>
<keyword evidence="7" id="KW-1133">Transmembrane helix</keyword>
<evidence type="ECO:0000256" key="6">
    <source>
        <dbReference type="ARBA" id="ARBA00022968"/>
    </source>
</evidence>
<evidence type="ECO:0000313" key="14">
    <source>
        <dbReference type="RefSeq" id="XP_047737039.1"/>
    </source>
</evidence>
<dbReference type="RefSeq" id="XP_047737039.1">
    <property type="nucleotide sequence ID" value="XM_047881083.1"/>
</dbReference>
<dbReference type="GO" id="GO:0016020">
    <property type="term" value="C:membrane"/>
    <property type="evidence" value="ECO:0007669"/>
    <property type="project" value="UniProtKB-SubCell"/>
</dbReference>
<evidence type="ECO:0000256" key="3">
    <source>
        <dbReference type="ARBA" id="ARBA00022676"/>
    </source>
</evidence>
<name>A0A979FJ87_HYAAZ</name>
<dbReference type="PANTHER" id="PTHR46012:SF2">
    <property type="entry name" value="IP22168P"/>
    <property type="match status" value="1"/>
</dbReference>
<dbReference type="Proteomes" id="UP000694843">
    <property type="component" value="Unplaced"/>
</dbReference>
<keyword evidence="5" id="KW-0812">Transmembrane</keyword>